<evidence type="ECO:0000259" key="1">
    <source>
        <dbReference type="Pfam" id="PF13466"/>
    </source>
</evidence>
<evidence type="ECO:0000313" key="3">
    <source>
        <dbReference type="Proteomes" id="UP000301751"/>
    </source>
</evidence>
<sequence length="123" mass="12643">MSIDAPETLVDDAARPAALCLPGELTIYTASETRAAWLSWLATDAAAGQGEPLCPVDASGCDEIDAAGAQLLVALAHSLARQQRQLQLQQPSSPVRNACQDLGLAALLLADAHGDAGPDGVRT</sequence>
<dbReference type="EMBL" id="BJCL01000004">
    <property type="protein sequence ID" value="GCL62854.1"/>
    <property type="molecule type" value="Genomic_DNA"/>
</dbReference>
<dbReference type="PANTHER" id="PTHR35849:SF2">
    <property type="entry name" value="BLR2341 PROTEIN"/>
    <property type="match status" value="1"/>
</dbReference>
<name>A0A480AMP4_9BURK</name>
<dbReference type="Pfam" id="PF13466">
    <property type="entry name" value="STAS_2"/>
    <property type="match status" value="1"/>
</dbReference>
<accession>A0A480AMP4</accession>
<dbReference type="RefSeq" id="WP_137732612.1">
    <property type="nucleotide sequence ID" value="NZ_BJCL01000004.1"/>
</dbReference>
<feature type="domain" description="MlaB-like STAS" evidence="1">
    <location>
        <begin position="21"/>
        <end position="100"/>
    </location>
</feature>
<dbReference type="InterPro" id="IPR052746">
    <property type="entry name" value="MlaB_ABC_Transporter"/>
</dbReference>
<keyword evidence="3" id="KW-1185">Reference proteome</keyword>
<dbReference type="SUPFAM" id="SSF52091">
    <property type="entry name" value="SpoIIaa-like"/>
    <property type="match status" value="1"/>
</dbReference>
<dbReference type="Gene3D" id="3.30.750.24">
    <property type="entry name" value="STAS domain"/>
    <property type="match status" value="1"/>
</dbReference>
<gene>
    <name evidence="2" type="ORF">AQPW35_19350</name>
</gene>
<dbReference type="PANTHER" id="PTHR35849">
    <property type="entry name" value="BLR2341 PROTEIN"/>
    <property type="match status" value="1"/>
</dbReference>
<protein>
    <recommendedName>
        <fullName evidence="1">MlaB-like STAS domain-containing protein</fullName>
    </recommendedName>
</protein>
<dbReference type="Proteomes" id="UP000301751">
    <property type="component" value="Unassembled WGS sequence"/>
</dbReference>
<evidence type="ECO:0000313" key="2">
    <source>
        <dbReference type="EMBL" id="GCL62854.1"/>
    </source>
</evidence>
<dbReference type="InterPro" id="IPR036513">
    <property type="entry name" value="STAS_dom_sf"/>
</dbReference>
<dbReference type="AlphaFoldDB" id="A0A480AMP4"/>
<proteinExistence type="predicted"/>
<dbReference type="InterPro" id="IPR058548">
    <property type="entry name" value="MlaB-like_STAS"/>
</dbReference>
<comment type="caution">
    <text evidence="2">The sequence shown here is derived from an EMBL/GenBank/DDBJ whole genome shotgun (WGS) entry which is preliminary data.</text>
</comment>
<dbReference type="OrthoDB" id="8527158at2"/>
<reference evidence="3" key="1">
    <citation type="submission" date="2019-03" db="EMBL/GenBank/DDBJ databases">
        <title>Aquabacterium pictum sp.nov., the first bacteriochlorophyll a-containing freshwater bacterium in the genus Aquabacterium of the class Betaproteobacteria.</title>
        <authorList>
            <person name="Hirose S."/>
            <person name="Tank M."/>
            <person name="Hara E."/>
            <person name="Tamaki H."/>
            <person name="Takaichi S."/>
            <person name="Haruta S."/>
            <person name="Hanada S."/>
        </authorList>
    </citation>
    <scope>NUCLEOTIDE SEQUENCE [LARGE SCALE GENOMIC DNA]</scope>
    <source>
        <strain evidence="3">W35</strain>
    </source>
</reference>
<organism evidence="2 3">
    <name type="scientific">Pseudaquabacterium pictum</name>
    <dbReference type="NCBI Taxonomy" id="2315236"/>
    <lineage>
        <taxon>Bacteria</taxon>
        <taxon>Pseudomonadati</taxon>
        <taxon>Pseudomonadota</taxon>
        <taxon>Betaproteobacteria</taxon>
        <taxon>Burkholderiales</taxon>
        <taxon>Sphaerotilaceae</taxon>
        <taxon>Pseudaquabacterium</taxon>
    </lineage>
</organism>